<dbReference type="GO" id="GO:0008236">
    <property type="term" value="F:serine-type peptidase activity"/>
    <property type="evidence" value="ECO:0007669"/>
    <property type="project" value="UniProtKB-KW"/>
</dbReference>
<name>A0A1I1I3I9_9BACT</name>
<feature type="active site" description="Charge relay system" evidence="9">
    <location>
        <position position="145"/>
    </location>
</feature>
<dbReference type="RefSeq" id="WP_091510629.1">
    <property type="nucleotide sequence ID" value="NZ_FOLE01000004.1"/>
</dbReference>
<dbReference type="SUPFAM" id="SSF52317">
    <property type="entry name" value="Class I glutamine amidotransferase-like"/>
    <property type="match status" value="1"/>
</dbReference>
<dbReference type="STRING" id="927664.SAMN05421780_104104"/>
<dbReference type="PANTHER" id="PTHR36175">
    <property type="entry name" value="CYANOPHYCINASE"/>
    <property type="match status" value="1"/>
</dbReference>
<keyword evidence="11" id="KW-1185">Reference proteome</keyword>
<keyword evidence="7" id="KW-0378">Hydrolase</keyword>
<evidence type="ECO:0000256" key="1">
    <source>
        <dbReference type="ARBA" id="ARBA00001092"/>
    </source>
</evidence>
<dbReference type="InterPro" id="IPR011811">
    <property type="entry name" value="Peptidase_S51_cyanophycinase"/>
</dbReference>
<dbReference type="InterPro" id="IPR005320">
    <property type="entry name" value="Peptidase_S51"/>
</dbReference>
<evidence type="ECO:0000256" key="3">
    <source>
        <dbReference type="ARBA" id="ARBA00006534"/>
    </source>
</evidence>
<dbReference type="EMBL" id="FOLE01000004">
    <property type="protein sequence ID" value="SFC27780.1"/>
    <property type="molecule type" value="Genomic_DNA"/>
</dbReference>
<dbReference type="EC" id="3.4.15.6" evidence="4"/>
<evidence type="ECO:0000256" key="4">
    <source>
        <dbReference type="ARBA" id="ARBA00013115"/>
    </source>
</evidence>
<evidence type="ECO:0000256" key="8">
    <source>
        <dbReference type="ARBA" id="ARBA00022825"/>
    </source>
</evidence>
<keyword evidence="8" id="KW-0720">Serine protease</keyword>
<reference evidence="10 11" key="1">
    <citation type="submission" date="2016-10" db="EMBL/GenBank/DDBJ databases">
        <authorList>
            <person name="de Groot N.N."/>
        </authorList>
    </citation>
    <scope>NUCLEOTIDE SEQUENCE [LARGE SCALE GENOMIC DNA]</scope>
    <source>
        <strain evidence="10 11">DSM 6793</strain>
    </source>
</reference>
<dbReference type="AlphaFoldDB" id="A0A1I1I3I9"/>
<dbReference type="Gene3D" id="3.40.50.880">
    <property type="match status" value="1"/>
</dbReference>
<protein>
    <recommendedName>
        <fullName evidence="5">Cyanophycinase</fullName>
        <ecNumber evidence="4">3.4.15.6</ecNumber>
    </recommendedName>
</protein>
<accession>A0A1I1I3I9</accession>
<evidence type="ECO:0000256" key="2">
    <source>
        <dbReference type="ARBA" id="ARBA00002039"/>
    </source>
</evidence>
<dbReference type="Proteomes" id="UP000199514">
    <property type="component" value="Unassembled WGS sequence"/>
</dbReference>
<dbReference type="GO" id="GO:0008241">
    <property type="term" value="F:peptidyl-dipeptidase activity"/>
    <property type="evidence" value="ECO:0007669"/>
    <property type="project" value="UniProtKB-EC"/>
</dbReference>
<dbReference type="PANTHER" id="PTHR36175:SF1">
    <property type="entry name" value="CYANOPHYCINASE"/>
    <property type="match status" value="1"/>
</dbReference>
<dbReference type="InterPro" id="IPR029062">
    <property type="entry name" value="Class_I_gatase-like"/>
</dbReference>
<sequence length="287" mass="31139">MEAPKGKLIAIGGNVDIGTDEKGSVADSSIHFFEFGILQRILSEMKGRESVIEVITTASLIPEEIGQSYLEAFARLGCHTANVMHIKNRLDTANPEYLERIQKADGVLFTGGNQLRLSSIYGGTEILCTMQRRYQTENFLIAGTSAGAMAMSSTMIYEGESSEALFKGEVKISTGFDFISNVIIDTHFITRGRFGRLAQSVASNPACIGLGLGEDTGVLITNGNHLETIGSGLVLIFDGHEMKHTNIAELPEGFPISIEHLIVHVLAKGNSYLLRERAFIPTTELSV</sequence>
<dbReference type="GO" id="GO:0006508">
    <property type="term" value="P:proteolysis"/>
    <property type="evidence" value="ECO:0007669"/>
    <property type="project" value="UniProtKB-KW"/>
</dbReference>
<evidence type="ECO:0000313" key="10">
    <source>
        <dbReference type="EMBL" id="SFC27780.1"/>
    </source>
</evidence>
<comment type="similarity">
    <text evidence="3">Belongs to the peptidase S51 family.</text>
</comment>
<evidence type="ECO:0000256" key="5">
    <source>
        <dbReference type="ARBA" id="ARBA00015719"/>
    </source>
</evidence>
<evidence type="ECO:0000256" key="9">
    <source>
        <dbReference type="PIRSR" id="PIRSR032067-1"/>
    </source>
</evidence>
<dbReference type="NCBIfam" id="TIGR02069">
    <property type="entry name" value="cyanophycinase"/>
    <property type="match status" value="1"/>
</dbReference>
<feature type="active site" description="Charge relay system" evidence="9">
    <location>
        <position position="214"/>
    </location>
</feature>
<dbReference type="CDD" id="cd03145">
    <property type="entry name" value="GAT1_cyanophycinase"/>
    <property type="match status" value="1"/>
</dbReference>
<evidence type="ECO:0000256" key="6">
    <source>
        <dbReference type="ARBA" id="ARBA00022670"/>
    </source>
</evidence>
<evidence type="ECO:0000256" key="7">
    <source>
        <dbReference type="ARBA" id="ARBA00022801"/>
    </source>
</evidence>
<comment type="catalytic activity">
    <reaction evidence="1">
        <text>[L-4-(L-arginin-2-N-yl)aspartate](n) + H2O = [L-4-(L-arginin-2-N-yl)aspartate](n-1) + L-4-(L-arginin-2-N-yl)aspartate</text>
        <dbReference type="Rhea" id="RHEA:12845"/>
        <dbReference type="Rhea" id="RHEA-COMP:13728"/>
        <dbReference type="Rhea" id="RHEA-COMP:13734"/>
        <dbReference type="ChEBI" id="CHEBI:15377"/>
        <dbReference type="ChEBI" id="CHEBI:137986"/>
        <dbReference type="ChEBI" id="CHEBI:137991"/>
        <dbReference type="EC" id="3.4.15.6"/>
    </reaction>
</comment>
<feature type="active site" description="Charge relay system" evidence="9">
    <location>
        <position position="187"/>
    </location>
</feature>
<gene>
    <name evidence="10" type="ORF">SAMN05421780_104104</name>
</gene>
<proteinExistence type="inferred from homology"/>
<organism evidence="10 11">
    <name type="scientific">Flexibacter flexilis DSM 6793</name>
    <dbReference type="NCBI Taxonomy" id="927664"/>
    <lineage>
        <taxon>Bacteria</taxon>
        <taxon>Pseudomonadati</taxon>
        <taxon>Bacteroidota</taxon>
        <taxon>Cytophagia</taxon>
        <taxon>Cytophagales</taxon>
        <taxon>Flexibacteraceae</taxon>
        <taxon>Flexibacter</taxon>
    </lineage>
</organism>
<dbReference type="Pfam" id="PF03575">
    <property type="entry name" value="Peptidase_S51"/>
    <property type="match status" value="1"/>
</dbReference>
<comment type="function">
    <text evidence="2">Exopeptidase that catalyzes the hydrolytic cleavage of multi-L-arginyl-poly-L-aspartic acid (cyanophycin; a water-insoluble reserve polymer) into aspartate-arginine dipeptides.</text>
</comment>
<dbReference type="OrthoDB" id="9799980at2"/>
<dbReference type="PIRSF" id="PIRSF032067">
    <property type="entry name" value="Cyanophycinase"/>
    <property type="match status" value="1"/>
</dbReference>
<keyword evidence="6" id="KW-0645">Protease</keyword>
<evidence type="ECO:0000313" key="11">
    <source>
        <dbReference type="Proteomes" id="UP000199514"/>
    </source>
</evidence>